<feature type="transmembrane region" description="Helical" evidence="1">
    <location>
        <begin position="57"/>
        <end position="75"/>
    </location>
</feature>
<evidence type="ECO:0000256" key="1">
    <source>
        <dbReference type="SAM" id="Phobius"/>
    </source>
</evidence>
<name>A0ABS5A575_9PSEU</name>
<organism evidence="2 3">
    <name type="scientific">Crossiella equi</name>
    <dbReference type="NCBI Taxonomy" id="130796"/>
    <lineage>
        <taxon>Bacteria</taxon>
        <taxon>Bacillati</taxon>
        <taxon>Actinomycetota</taxon>
        <taxon>Actinomycetes</taxon>
        <taxon>Pseudonocardiales</taxon>
        <taxon>Pseudonocardiaceae</taxon>
        <taxon>Crossiella</taxon>
    </lineage>
</organism>
<keyword evidence="3" id="KW-1185">Reference proteome</keyword>
<dbReference type="RefSeq" id="WP_143342642.1">
    <property type="nucleotide sequence ID" value="NZ_JAGIOO010000001.1"/>
</dbReference>
<gene>
    <name evidence="2" type="ORF">JOF53_000612</name>
</gene>
<keyword evidence="1" id="KW-0472">Membrane</keyword>
<comment type="caution">
    <text evidence="2">The sequence shown here is derived from an EMBL/GenBank/DDBJ whole genome shotgun (WGS) entry which is preliminary data.</text>
</comment>
<keyword evidence="1" id="KW-1133">Transmembrane helix</keyword>
<protein>
    <submittedName>
        <fullName evidence="2">Uncharacterized protein</fullName>
    </submittedName>
</protein>
<sequence>MTGPRREPSDEDGPLFRSAYEHADAVDRSRGPDRRRAWYSFLPRALAALAEGFLRDWLIIGAVLYSVIVGFIGATSGDVPWAVGCVVAGVLGTALVLLAVARHWSFGRQWLAILGVFVLQTLVMVFFWQTH</sequence>
<accession>A0ABS5A575</accession>
<dbReference type="Proteomes" id="UP001519363">
    <property type="component" value="Unassembled WGS sequence"/>
</dbReference>
<proteinExistence type="predicted"/>
<reference evidence="2 3" key="1">
    <citation type="submission" date="2021-03" db="EMBL/GenBank/DDBJ databases">
        <title>Sequencing the genomes of 1000 actinobacteria strains.</title>
        <authorList>
            <person name="Klenk H.-P."/>
        </authorList>
    </citation>
    <scope>NUCLEOTIDE SEQUENCE [LARGE SCALE GENOMIC DNA]</scope>
    <source>
        <strain evidence="2 3">DSM 44580</strain>
    </source>
</reference>
<feature type="transmembrane region" description="Helical" evidence="1">
    <location>
        <begin position="81"/>
        <end position="101"/>
    </location>
</feature>
<keyword evidence="1" id="KW-0812">Transmembrane</keyword>
<evidence type="ECO:0000313" key="3">
    <source>
        <dbReference type="Proteomes" id="UP001519363"/>
    </source>
</evidence>
<dbReference type="EMBL" id="JAGIOO010000001">
    <property type="protein sequence ID" value="MBP2471740.1"/>
    <property type="molecule type" value="Genomic_DNA"/>
</dbReference>
<evidence type="ECO:0000313" key="2">
    <source>
        <dbReference type="EMBL" id="MBP2471740.1"/>
    </source>
</evidence>
<feature type="transmembrane region" description="Helical" evidence="1">
    <location>
        <begin position="110"/>
        <end position="128"/>
    </location>
</feature>